<dbReference type="EMBL" id="KR011718">
    <property type="protein sequence ID" value="AKR17403.1"/>
    <property type="molecule type" value="Genomic_DNA"/>
</dbReference>
<evidence type="ECO:0000313" key="1">
    <source>
        <dbReference type="EMBL" id="AKR17403.1"/>
    </source>
</evidence>
<dbReference type="GeneID" id="27429706"/>
<keyword evidence="2" id="KW-1185">Reference proteome</keyword>
<organism evidence="1 2">
    <name type="scientific">Mocis latipes granulovirus</name>
    <dbReference type="NCBI Taxonomy" id="2072024"/>
    <lineage>
        <taxon>Viruses</taxon>
        <taxon>Viruses incertae sedis</taxon>
        <taxon>Naldaviricetes</taxon>
        <taxon>Lefavirales</taxon>
        <taxon>Baculoviridae</taxon>
        <taxon>Betabaculovirus</taxon>
        <taxon>Betabaculovirus molatipedis</taxon>
    </lineage>
</organism>
<dbReference type="Proteomes" id="UP000202962">
    <property type="component" value="Segment"/>
</dbReference>
<sequence>MNDNKQNVNLYDKLPLTKQLDLINCIKRDITMVTSRYERLARIEKDPQETHRKAQVLRETFLLTLADLI</sequence>
<proteinExistence type="predicted"/>
<dbReference type="Pfam" id="PF06034">
    <property type="entry name" value="DUF919"/>
    <property type="match status" value="1"/>
</dbReference>
<dbReference type="InterPro" id="IPR009265">
    <property type="entry name" value="AcMNPV_Orf29"/>
</dbReference>
<name>A0A162GV89_9BBAC</name>
<dbReference type="KEGG" id="vg:27429706"/>
<evidence type="ECO:0000313" key="2">
    <source>
        <dbReference type="Proteomes" id="UP000202962"/>
    </source>
</evidence>
<dbReference type="RefSeq" id="YP_009249853.1">
    <property type="nucleotide sequence ID" value="NC_029996.1"/>
</dbReference>
<dbReference type="OrthoDB" id="27863at10239"/>
<accession>A0A162GV89</accession>
<reference evidence="1 2" key="1">
    <citation type="submission" date="2015-03" db="EMBL/GenBank/DDBJ databases">
        <title>The complete genome sequence of Mocis sp. granulovirus.</title>
        <authorList>
            <person name="Ardisson-Araujo D.M.P."/>
            <person name="Melo F.L."/>
            <person name="Sosa-Gomez D.R."/>
            <person name="Ribeiro B.M."/>
        </authorList>
    </citation>
    <scope>NUCLEOTIDE SEQUENCE [LARGE SCALE GENOMIC DNA]</scope>
    <source>
        <strain evidence="1">Southern Brazil</strain>
    </source>
</reference>
<protein>
    <submittedName>
        <fullName evidence="1">Uncharacterized protein</fullName>
    </submittedName>
</protein>